<evidence type="ECO:0000313" key="1">
    <source>
        <dbReference type="EMBL" id="EET87657.1"/>
    </source>
</evidence>
<proteinExistence type="predicted"/>
<organism evidence="1 2">
    <name type="scientific">Clostridium carboxidivorans P7</name>
    <dbReference type="NCBI Taxonomy" id="536227"/>
    <lineage>
        <taxon>Bacteria</taxon>
        <taxon>Bacillati</taxon>
        <taxon>Bacillota</taxon>
        <taxon>Clostridia</taxon>
        <taxon>Eubacteriales</taxon>
        <taxon>Clostridiaceae</taxon>
        <taxon>Clostridium</taxon>
    </lineage>
</organism>
<accession>C6PT22</accession>
<dbReference type="AlphaFoldDB" id="C6PT22"/>
<protein>
    <submittedName>
        <fullName evidence="1">Uncharacterized protein</fullName>
    </submittedName>
</protein>
<reference evidence="1 2" key="1">
    <citation type="submission" date="2009-06" db="EMBL/GenBank/DDBJ databases">
        <title>The draft genome of Clostridium carboxidivorans P7.</title>
        <authorList>
            <consortium name="US DOE Joint Genome Institute (JGI-PGF)"/>
            <person name="Lucas S."/>
            <person name="Copeland A."/>
            <person name="Lapidus A."/>
            <person name="Glavina del Rio T."/>
            <person name="Tice H."/>
            <person name="Bruce D."/>
            <person name="Goodwin L."/>
            <person name="Pitluck S."/>
            <person name="Larimer F."/>
            <person name="Land M.L."/>
            <person name="Hauser L."/>
            <person name="Hemme C.L."/>
        </authorList>
    </citation>
    <scope>NUCLEOTIDE SEQUENCE [LARGE SCALE GENOMIC DNA]</scope>
    <source>
        <strain evidence="1 2">P7</strain>
    </source>
</reference>
<gene>
    <name evidence="1" type="ORF">CcarbDRAFT_1939</name>
</gene>
<sequence length="223" mass="26407">MEEKTIVGKINWKELIQKNYDEILEEGNKAYNGVLEGNDMTRYERVVFLDESGNVHHYCNPHNMDLKFDDGRKFIKLITLDSESDFLVEEDYSKEYILTLRKERIEGQIEEVLNSIYNIAINLQWLDSSEYGDMTNEWEYEHMEEMNKVKEEATELIDSFCNENNIILLNDIEWESNSSTDEGFYDFSDIEIQTTLSEEELKEKLEQLRRTIGYCNCINVEAQ</sequence>
<dbReference type="EMBL" id="ACVI01000026">
    <property type="protein sequence ID" value="EET87657.1"/>
    <property type="molecule type" value="Genomic_DNA"/>
</dbReference>
<evidence type="ECO:0000313" key="2">
    <source>
        <dbReference type="Proteomes" id="UP000004198"/>
    </source>
</evidence>
<comment type="caution">
    <text evidence="1">The sequence shown here is derived from an EMBL/GenBank/DDBJ whole genome shotgun (WGS) entry which is preliminary data.</text>
</comment>
<keyword evidence="2" id="KW-1185">Reference proteome</keyword>
<name>C6PT22_9CLOT</name>
<dbReference type="Proteomes" id="UP000004198">
    <property type="component" value="Unassembled WGS sequence"/>
</dbReference>